<keyword evidence="1" id="KW-0175">Coiled coil</keyword>
<evidence type="ECO:0008006" key="4">
    <source>
        <dbReference type="Google" id="ProtNLM"/>
    </source>
</evidence>
<keyword evidence="3" id="KW-1185">Reference proteome</keyword>
<dbReference type="Proteomes" id="UP000472320">
    <property type="component" value="Unassembled WGS sequence"/>
</dbReference>
<dbReference type="Gene3D" id="1.20.5.170">
    <property type="match status" value="1"/>
</dbReference>
<comment type="caution">
    <text evidence="2">The sequence shown here is derived from an EMBL/GenBank/DDBJ whole genome shotgun (WGS) entry which is preliminary data.</text>
</comment>
<dbReference type="OrthoDB" id="583532at2"/>
<sequence length="154" mass="16317">MAEQDISRFEIPAAVAAALGDWVQQAARETGTPLHAEIETLRAQLAAAQATLEENEDQITRLNGELRNARNIAADALVGKAKDQLAIEGKDAQIADLRSQLERSVAIAATLSDAKLAAEMELVGAATARDNYLAEAGELRAQLEACRAARRAAG</sequence>
<feature type="coiled-coil region" evidence="1">
    <location>
        <begin position="38"/>
        <end position="72"/>
    </location>
</feature>
<dbReference type="AlphaFoldDB" id="A0A6L6QPL4"/>
<evidence type="ECO:0000256" key="1">
    <source>
        <dbReference type="SAM" id="Coils"/>
    </source>
</evidence>
<gene>
    <name evidence="2" type="ORF">GM658_26320</name>
</gene>
<proteinExistence type="predicted"/>
<dbReference type="EMBL" id="WNKX01000034">
    <property type="protein sequence ID" value="MTW14135.1"/>
    <property type="molecule type" value="Genomic_DNA"/>
</dbReference>
<evidence type="ECO:0000313" key="3">
    <source>
        <dbReference type="Proteomes" id="UP000472320"/>
    </source>
</evidence>
<protein>
    <recommendedName>
        <fullName evidence="4">KfrA N-terminal DNA-binding domain-containing protein</fullName>
    </recommendedName>
</protein>
<dbReference type="RefSeq" id="WP_155457083.1">
    <property type="nucleotide sequence ID" value="NZ_WNKX01000034.1"/>
</dbReference>
<accession>A0A6L6QPL4</accession>
<reference evidence="2 3" key="1">
    <citation type="submission" date="2019-11" db="EMBL/GenBank/DDBJ databases">
        <title>Type strains purchased from KCTC, JCM and DSMZ.</title>
        <authorList>
            <person name="Lu H."/>
        </authorList>
    </citation>
    <scope>NUCLEOTIDE SEQUENCE [LARGE SCALE GENOMIC DNA]</scope>
    <source>
        <strain evidence="2 3">JCM 31587</strain>
    </source>
</reference>
<organism evidence="2 3">
    <name type="scientific">Massilia eburnea</name>
    <dbReference type="NCBI Taxonomy" id="1776165"/>
    <lineage>
        <taxon>Bacteria</taxon>
        <taxon>Pseudomonadati</taxon>
        <taxon>Pseudomonadota</taxon>
        <taxon>Betaproteobacteria</taxon>
        <taxon>Burkholderiales</taxon>
        <taxon>Oxalobacteraceae</taxon>
        <taxon>Telluria group</taxon>
        <taxon>Massilia</taxon>
    </lineage>
</organism>
<evidence type="ECO:0000313" key="2">
    <source>
        <dbReference type="EMBL" id="MTW14135.1"/>
    </source>
</evidence>
<name>A0A6L6QPL4_9BURK</name>